<gene>
    <name evidence="3" type="ORF">ACFQ5G_41715</name>
</gene>
<feature type="transmembrane region" description="Helical" evidence="1">
    <location>
        <begin position="63"/>
        <end position="84"/>
    </location>
</feature>
<dbReference type="Proteomes" id="UP001597183">
    <property type="component" value="Unassembled WGS sequence"/>
</dbReference>
<feature type="transmembrane region" description="Helical" evidence="1">
    <location>
        <begin position="193"/>
        <end position="212"/>
    </location>
</feature>
<dbReference type="Pfam" id="PF00990">
    <property type="entry name" value="GGDEF"/>
    <property type="match status" value="1"/>
</dbReference>
<feature type="transmembrane region" description="Helical" evidence="1">
    <location>
        <begin position="224"/>
        <end position="244"/>
    </location>
</feature>
<dbReference type="SMART" id="SM00267">
    <property type="entry name" value="GGDEF"/>
    <property type="match status" value="1"/>
</dbReference>
<feature type="transmembrane region" description="Helical" evidence="1">
    <location>
        <begin position="256"/>
        <end position="273"/>
    </location>
</feature>
<dbReference type="EMBL" id="JBHTMK010000053">
    <property type="protein sequence ID" value="MFD1371885.1"/>
    <property type="molecule type" value="Genomic_DNA"/>
</dbReference>
<sequence>MPMLLVLLGAALVVGHFAVLRALPSGSQAATDFSVTVLILSALFAAVASVLTARRGAGRSRLAWAVLAVGMTGWAFGESTWAYYVSIRQVTAPFPNIGDFGFLFIVPCTVTALIAFLGVRRGLLRVVLDGLVIAGSLLFLSWVFVLESVYRAGNLTPLAKAVSAAYPLGDVLIGAVALILLPHAEPGRRRSAALIVAGAISFSTADLGFAYLNQHSSYTCGSVIDTGWVAGFVLFGLAAVMAPAQRPGTAAPTLPVLLYLPYFPLALAILAAIDRVGSGAHLDLFSAAVLGAVVLLVLARQLVALRDNSALSRDLHRVVSELREREEQLRHLAYHDPLTGAANRALFHQRAADRPTGPLTVLYLDLDGFKPVNDRLGHAAGDLLLTEVAARLRAETRTIDLVARLGGDEFAILLAPDTDTVDVLVDRLRDRLTQPFRIGAETVTIGVSIGVAARENDDDTDTILHRADAAMYVAKARGRAERQIPEIVS</sequence>
<dbReference type="InterPro" id="IPR029787">
    <property type="entry name" value="Nucleotide_cyclase"/>
</dbReference>
<keyword evidence="1" id="KW-1133">Transmembrane helix</keyword>
<dbReference type="GO" id="GO:0052621">
    <property type="term" value="F:diguanylate cyclase activity"/>
    <property type="evidence" value="ECO:0007669"/>
    <property type="project" value="UniProtKB-EC"/>
</dbReference>
<keyword evidence="1" id="KW-0812">Transmembrane</keyword>
<organism evidence="3 4">
    <name type="scientific">Actinoplanes sichuanensis</name>
    <dbReference type="NCBI Taxonomy" id="512349"/>
    <lineage>
        <taxon>Bacteria</taxon>
        <taxon>Bacillati</taxon>
        <taxon>Actinomycetota</taxon>
        <taxon>Actinomycetes</taxon>
        <taxon>Micromonosporales</taxon>
        <taxon>Micromonosporaceae</taxon>
        <taxon>Actinoplanes</taxon>
    </lineage>
</organism>
<reference evidence="4" key="1">
    <citation type="journal article" date="2019" name="Int. J. Syst. Evol. Microbiol.">
        <title>The Global Catalogue of Microorganisms (GCM) 10K type strain sequencing project: providing services to taxonomists for standard genome sequencing and annotation.</title>
        <authorList>
            <consortium name="The Broad Institute Genomics Platform"/>
            <consortium name="The Broad Institute Genome Sequencing Center for Infectious Disease"/>
            <person name="Wu L."/>
            <person name="Ma J."/>
        </authorList>
    </citation>
    <scope>NUCLEOTIDE SEQUENCE [LARGE SCALE GENOMIC DNA]</scope>
    <source>
        <strain evidence="4">CCM 7526</strain>
    </source>
</reference>
<proteinExistence type="predicted"/>
<dbReference type="NCBIfam" id="TIGR00254">
    <property type="entry name" value="GGDEF"/>
    <property type="match status" value="1"/>
</dbReference>
<feature type="transmembrane region" description="Helical" evidence="1">
    <location>
        <begin position="32"/>
        <end position="51"/>
    </location>
</feature>
<dbReference type="InterPro" id="IPR000160">
    <property type="entry name" value="GGDEF_dom"/>
</dbReference>
<name>A0ABW4ANR6_9ACTN</name>
<accession>A0ABW4ANR6</accession>
<dbReference type="RefSeq" id="WP_317786989.1">
    <property type="nucleotide sequence ID" value="NZ_AP028461.1"/>
</dbReference>
<dbReference type="SUPFAM" id="SSF55073">
    <property type="entry name" value="Nucleotide cyclase"/>
    <property type="match status" value="1"/>
</dbReference>
<dbReference type="PANTHER" id="PTHR46663:SF2">
    <property type="entry name" value="GGDEF DOMAIN-CONTAINING PROTEIN"/>
    <property type="match status" value="1"/>
</dbReference>
<protein>
    <submittedName>
        <fullName evidence="3">Diguanylate cyclase</fullName>
        <ecNumber evidence="3">2.7.7.65</ecNumber>
    </submittedName>
</protein>
<feature type="transmembrane region" description="Helical" evidence="1">
    <location>
        <begin position="126"/>
        <end position="144"/>
    </location>
</feature>
<dbReference type="EC" id="2.7.7.65" evidence="3"/>
<dbReference type="CDD" id="cd01949">
    <property type="entry name" value="GGDEF"/>
    <property type="match status" value="1"/>
</dbReference>
<evidence type="ECO:0000256" key="1">
    <source>
        <dbReference type="SAM" id="Phobius"/>
    </source>
</evidence>
<keyword evidence="4" id="KW-1185">Reference proteome</keyword>
<comment type="caution">
    <text evidence="3">The sequence shown here is derived from an EMBL/GenBank/DDBJ whole genome shotgun (WGS) entry which is preliminary data.</text>
</comment>
<feature type="transmembrane region" description="Helical" evidence="1">
    <location>
        <begin position="164"/>
        <end position="181"/>
    </location>
</feature>
<evidence type="ECO:0000313" key="4">
    <source>
        <dbReference type="Proteomes" id="UP001597183"/>
    </source>
</evidence>
<feature type="transmembrane region" description="Helical" evidence="1">
    <location>
        <begin position="100"/>
        <end position="119"/>
    </location>
</feature>
<dbReference type="PROSITE" id="PS50887">
    <property type="entry name" value="GGDEF"/>
    <property type="match status" value="1"/>
</dbReference>
<evidence type="ECO:0000259" key="2">
    <source>
        <dbReference type="PROSITE" id="PS50887"/>
    </source>
</evidence>
<feature type="domain" description="GGDEF" evidence="2">
    <location>
        <begin position="357"/>
        <end position="487"/>
    </location>
</feature>
<feature type="transmembrane region" description="Helical" evidence="1">
    <location>
        <begin position="285"/>
        <end position="303"/>
    </location>
</feature>
<dbReference type="PANTHER" id="PTHR46663">
    <property type="entry name" value="DIGUANYLATE CYCLASE DGCT-RELATED"/>
    <property type="match status" value="1"/>
</dbReference>
<dbReference type="InterPro" id="IPR052163">
    <property type="entry name" value="DGC-Regulatory_Protein"/>
</dbReference>
<evidence type="ECO:0000313" key="3">
    <source>
        <dbReference type="EMBL" id="MFD1371885.1"/>
    </source>
</evidence>
<dbReference type="Gene3D" id="3.30.70.270">
    <property type="match status" value="1"/>
</dbReference>
<keyword evidence="3" id="KW-0548">Nucleotidyltransferase</keyword>
<keyword evidence="3" id="KW-0808">Transferase</keyword>
<keyword evidence="1" id="KW-0472">Membrane</keyword>
<dbReference type="InterPro" id="IPR043128">
    <property type="entry name" value="Rev_trsase/Diguanyl_cyclase"/>
</dbReference>